<dbReference type="AlphaFoldDB" id="A0A1T4ZWP8"/>
<name>A0A1T4ZWP8_9SPHI</name>
<accession>A0A1T4ZWP8</accession>
<evidence type="ECO:0000313" key="1">
    <source>
        <dbReference type="EMBL" id="SKB27194.1"/>
    </source>
</evidence>
<proteinExistence type="predicted"/>
<dbReference type="STRING" id="623280.SAMN05660226_00233"/>
<keyword evidence="2" id="KW-1185">Reference proteome</keyword>
<reference evidence="1 2" key="1">
    <citation type="submission" date="2017-02" db="EMBL/GenBank/DDBJ databases">
        <authorList>
            <person name="Peterson S.W."/>
        </authorList>
    </citation>
    <scope>NUCLEOTIDE SEQUENCE [LARGE SCALE GENOMIC DNA]</scope>
    <source>
        <strain evidence="1 2">DSM 22899</strain>
    </source>
</reference>
<organism evidence="1 2">
    <name type="scientific">Parapedobacter luteus</name>
    <dbReference type="NCBI Taxonomy" id="623280"/>
    <lineage>
        <taxon>Bacteria</taxon>
        <taxon>Pseudomonadati</taxon>
        <taxon>Bacteroidota</taxon>
        <taxon>Sphingobacteriia</taxon>
        <taxon>Sphingobacteriales</taxon>
        <taxon>Sphingobacteriaceae</taxon>
        <taxon>Parapedobacter</taxon>
    </lineage>
</organism>
<dbReference type="Proteomes" id="UP000190541">
    <property type="component" value="Unassembled WGS sequence"/>
</dbReference>
<sequence>MYTEYTRKTPVKDTHFTRINETAQATAQNEAYEQTCCCRQPMNFLAAKSARCNETCLSYHSKIKPAVVGLLVDKLLNFDVRYTAIWLHSSIKRL</sequence>
<protein>
    <submittedName>
        <fullName evidence="1">Uncharacterized protein</fullName>
    </submittedName>
</protein>
<evidence type="ECO:0000313" key="2">
    <source>
        <dbReference type="Proteomes" id="UP000190541"/>
    </source>
</evidence>
<gene>
    <name evidence="1" type="ORF">SAMN05660226_00233</name>
</gene>
<dbReference type="EMBL" id="FUYS01000001">
    <property type="protein sequence ID" value="SKB27194.1"/>
    <property type="molecule type" value="Genomic_DNA"/>
</dbReference>